<dbReference type="Pfam" id="PF04427">
    <property type="entry name" value="Brix"/>
    <property type="match status" value="1"/>
</dbReference>
<dbReference type="InterPro" id="IPR026532">
    <property type="entry name" value="BRX1"/>
</dbReference>
<comment type="function">
    <text evidence="1">Required for biogenesis of the 60S ribosomal subunit.</text>
</comment>
<gene>
    <name evidence="8" type="ORF">LAZ67_18002375</name>
</gene>
<evidence type="ECO:0000313" key="9">
    <source>
        <dbReference type="Proteomes" id="UP001235939"/>
    </source>
</evidence>
<name>A0ABY6LKS6_9ARAC</name>
<evidence type="ECO:0000313" key="8">
    <source>
        <dbReference type="EMBL" id="UYV80315.1"/>
    </source>
</evidence>
<evidence type="ECO:0000256" key="1">
    <source>
        <dbReference type="ARBA" id="ARBA00003439"/>
    </source>
</evidence>
<dbReference type="SMART" id="SM00879">
    <property type="entry name" value="Brix"/>
    <property type="match status" value="1"/>
</dbReference>
<reference evidence="8 9" key="1">
    <citation type="submission" date="2022-01" db="EMBL/GenBank/DDBJ databases">
        <title>A chromosomal length assembly of Cordylochernes scorpioides.</title>
        <authorList>
            <person name="Zeh D."/>
            <person name="Zeh J."/>
        </authorList>
    </citation>
    <scope>NUCLEOTIDE SEQUENCE [LARGE SCALE GENOMIC DNA]</scope>
    <source>
        <strain evidence="8">IN4F17</strain>
        <tissue evidence="8">Whole Body</tissue>
    </source>
</reference>
<comment type="subcellular location">
    <subcellularLocation>
        <location evidence="2">Nucleus</location>
        <location evidence="2">Nucleolus</location>
    </subcellularLocation>
</comment>
<evidence type="ECO:0000256" key="2">
    <source>
        <dbReference type="ARBA" id="ARBA00004604"/>
    </source>
</evidence>
<accession>A0ABY6LKS6</accession>
<proteinExistence type="inferred from homology"/>
<protein>
    <recommendedName>
        <fullName evidence="4">Ribosome biogenesis protein BRX1 homolog</fullName>
    </recommendedName>
</protein>
<dbReference type="PANTHER" id="PTHR13634:SF0">
    <property type="entry name" value="RIBOSOME BIOGENESIS PROTEIN BRX1 HOMOLOG"/>
    <property type="match status" value="1"/>
</dbReference>
<evidence type="ECO:0000256" key="4">
    <source>
        <dbReference type="ARBA" id="ARBA00020522"/>
    </source>
</evidence>
<keyword evidence="5" id="KW-0690">Ribosome biogenesis</keyword>
<organism evidence="8 9">
    <name type="scientific">Cordylochernes scorpioides</name>
    <dbReference type="NCBI Taxonomy" id="51811"/>
    <lineage>
        <taxon>Eukaryota</taxon>
        <taxon>Metazoa</taxon>
        <taxon>Ecdysozoa</taxon>
        <taxon>Arthropoda</taxon>
        <taxon>Chelicerata</taxon>
        <taxon>Arachnida</taxon>
        <taxon>Pseudoscorpiones</taxon>
        <taxon>Cheliferoidea</taxon>
        <taxon>Chernetidae</taxon>
        <taxon>Cordylochernes</taxon>
    </lineage>
</organism>
<dbReference type="SUPFAM" id="SSF52954">
    <property type="entry name" value="Class II aaRS ABD-related"/>
    <property type="match status" value="1"/>
</dbReference>
<dbReference type="PANTHER" id="PTHR13634">
    <property type="entry name" value="RIBOSOME BIOGENESIS PROTEIN BRIX"/>
    <property type="match status" value="1"/>
</dbReference>
<evidence type="ECO:0000259" key="7">
    <source>
        <dbReference type="PROSITE" id="PS50833"/>
    </source>
</evidence>
<evidence type="ECO:0000256" key="5">
    <source>
        <dbReference type="ARBA" id="ARBA00022517"/>
    </source>
</evidence>
<evidence type="ECO:0000256" key="3">
    <source>
        <dbReference type="ARBA" id="ARBA00006369"/>
    </source>
</evidence>
<dbReference type="Proteomes" id="UP001235939">
    <property type="component" value="Chromosome 18"/>
</dbReference>
<keyword evidence="9" id="KW-1185">Reference proteome</keyword>
<dbReference type="InterPro" id="IPR007109">
    <property type="entry name" value="Brix"/>
</dbReference>
<evidence type="ECO:0000256" key="6">
    <source>
        <dbReference type="ARBA" id="ARBA00023242"/>
    </source>
</evidence>
<dbReference type="EMBL" id="CP092880">
    <property type="protein sequence ID" value="UYV80315.1"/>
    <property type="molecule type" value="Genomic_DNA"/>
</dbReference>
<sequence length="170" mass="19354">MAPVVRHSDDPPPAPKVKWINKQRVLVFCSQGIRHTPLNLMKNLRTLLPHSKSEPKMDKKDPVREINEICAGRNCNKCIYFEQKRHDLYLCKPFLDHTMVFNANDGDQIWFRNYQIVDEGQSLEEIGPRMTLSLIKIFEGSFGGKTLYANPRYVTPSVVSSPLGQLAATG</sequence>
<comment type="similarity">
    <text evidence="3">Belongs to the BRX1 family.</text>
</comment>
<keyword evidence="6" id="KW-0539">Nucleus</keyword>
<feature type="domain" description="Brix" evidence="7">
    <location>
        <begin position="1"/>
        <end position="143"/>
    </location>
</feature>
<dbReference type="PROSITE" id="PS50833">
    <property type="entry name" value="BRIX"/>
    <property type="match status" value="1"/>
</dbReference>